<name>A0A645CAE8_9ZZZZ</name>
<dbReference type="InterPro" id="IPR019734">
    <property type="entry name" value="TPR_rpt"/>
</dbReference>
<protein>
    <recommendedName>
        <fullName evidence="5">Beta-barrel assembly-enhancing protease</fullName>
    </recommendedName>
</protein>
<dbReference type="InterPro" id="IPR011990">
    <property type="entry name" value="TPR-like_helical_dom_sf"/>
</dbReference>
<dbReference type="PANTHER" id="PTHR44858:SF1">
    <property type="entry name" value="UDP-N-ACETYLGLUCOSAMINE--PEPTIDE N-ACETYLGLUCOSAMINYLTRANSFERASE SPINDLY-RELATED"/>
    <property type="match status" value="1"/>
</dbReference>
<dbReference type="PANTHER" id="PTHR44858">
    <property type="entry name" value="TETRATRICOPEPTIDE REPEAT PROTEIN 6"/>
    <property type="match status" value="1"/>
</dbReference>
<reference evidence="4" key="1">
    <citation type="submission" date="2019-08" db="EMBL/GenBank/DDBJ databases">
        <authorList>
            <person name="Kucharzyk K."/>
            <person name="Murdoch R.W."/>
            <person name="Higgins S."/>
            <person name="Loffler F."/>
        </authorList>
    </citation>
    <scope>NUCLEOTIDE SEQUENCE</scope>
</reference>
<dbReference type="AlphaFoldDB" id="A0A645CAE8"/>
<organism evidence="4">
    <name type="scientific">bioreactor metagenome</name>
    <dbReference type="NCBI Taxonomy" id="1076179"/>
    <lineage>
        <taxon>unclassified sequences</taxon>
        <taxon>metagenomes</taxon>
        <taxon>ecological metagenomes</taxon>
    </lineage>
</organism>
<evidence type="ECO:0000256" key="1">
    <source>
        <dbReference type="ARBA" id="ARBA00022737"/>
    </source>
</evidence>
<dbReference type="SMART" id="SM00028">
    <property type="entry name" value="TPR"/>
    <property type="match status" value="2"/>
</dbReference>
<dbReference type="EMBL" id="VSSQ01025637">
    <property type="protein sequence ID" value="MPM73900.1"/>
    <property type="molecule type" value="Genomic_DNA"/>
</dbReference>
<dbReference type="Gene3D" id="1.25.40.10">
    <property type="entry name" value="Tetratricopeptide repeat domain"/>
    <property type="match status" value="2"/>
</dbReference>
<gene>
    <name evidence="4" type="ORF">SDC9_120885</name>
</gene>
<keyword evidence="2" id="KW-0802">TPR repeat</keyword>
<evidence type="ECO:0000313" key="4">
    <source>
        <dbReference type="EMBL" id="MPM73900.1"/>
    </source>
</evidence>
<evidence type="ECO:0008006" key="5">
    <source>
        <dbReference type="Google" id="ProtNLM"/>
    </source>
</evidence>
<keyword evidence="1" id="KW-0677">Repeat</keyword>
<dbReference type="InterPro" id="IPR050498">
    <property type="entry name" value="Ycf3"/>
</dbReference>
<dbReference type="Pfam" id="PF14559">
    <property type="entry name" value="TPR_19"/>
    <property type="match status" value="1"/>
</dbReference>
<comment type="caution">
    <text evidence="4">The sequence shown here is derived from an EMBL/GenBank/DDBJ whole genome shotgun (WGS) entry which is preliminary data.</text>
</comment>
<feature type="region of interest" description="Disordered" evidence="3">
    <location>
        <begin position="1"/>
        <end position="22"/>
    </location>
</feature>
<dbReference type="SUPFAM" id="SSF48452">
    <property type="entry name" value="TPR-like"/>
    <property type="match status" value="1"/>
</dbReference>
<dbReference type="PROSITE" id="PS50005">
    <property type="entry name" value="TPR"/>
    <property type="match status" value="1"/>
</dbReference>
<evidence type="ECO:0000256" key="2">
    <source>
        <dbReference type="ARBA" id="ARBA00022803"/>
    </source>
</evidence>
<evidence type="ECO:0000256" key="3">
    <source>
        <dbReference type="SAM" id="MobiDB-lite"/>
    </source>
</evidence>
<proteinExistence type="predicted"/>
<sequence>MQTGGPDVHDSAGATQLTEQTHLRRAEMGMTIQKYDDAVKDYEAVLSISPQSSRAAVGLAMALTGKGESAKAKEQMDALIARAPSGPAYYARAMAQYGLKNTSEALKDLDQATQADPANAQRYAMAKAQISGASAPKQ</sequence>
<accession>A0A645CAE8</accession>